<keyword evidence="1" id="KW-0472">Membrane</keyword>
<keyword evidence="4" id="KW-1185">Reference proteome</keyword>
<dbReference type="RefSeq" id="WP_189259302.1">
    <property type="nucleotide sequence ID" value="NZ_BMRE01000070.1"/>
</dbReference>
<dbReference type="InterPro" id="IPR025325">
    <property type="entry name" value="DUF4231"/>
</dbReference>
<accession>A0ABQ2VFY2</accession>
<proteinExistence type="predicted"/>
<dbReference type="Proteomes" id="UP000649573">
    <property type="component" value="Unassembled WGS sequence"/>
</dbReference>
<organism evidence="3 4">
    <name type="scientific">Lentzea flava</name>
    <dbReference type="NCBI Taxonomy" id="103732"/>
    <lineage>
        <taxon>Bacteria</taxon>
        <taxon>Bacillati</taxon>
        <taxon>Actinomycetota</taxon>
        <taxon>Actinomycetes</taxon>
        <taxon>Pseudonocardiales</taxon>
        <taxon>Pseudonocardiaceae</taxon>
        <taxon>Lentzea</taxon>
    </lineage>
</organism>
<feature type="transmembrane region" description="Helical" evidence="1">
    <location>
        <begin position="380"/>
        <end position="398"/>
    </location>
</feature>
<protein>
    <recommendedName>
        <fullName evidence="2">SMODS and SLOG-associating 2TM effector domain-containing protein</fullName>
    </recommendedName>
</protein>
<dbReference type="NCBIfam" id="NF033634">
    <property type="entry name" value="SLATT_1"/>
    <property type="match status" value="1"/>
</dbReference>
<dbReference type="InterPro" id="IPR040884">
    <property type="entry name" value="SLATT_1"/>
</dbReference>
<gene>
    <name evidence="3" type="ORF">GCM10010178_83260</name>
</gene>
<dbReference type="EMBL" id="BMRE01000070">
    <property type="protein sequence ID" value="GGU79736.1"/>
    <property type="molecule type" value="Genomic_DNA"/>
</dbReference>
<evidence type="ECO:0000313" key="4">
    <source>
        <dbReference type="Proteomes" id="UP000649573"/>
    </source>
</evidence>
<name>A0ABQ2VFY2_9PSEU</name>
<keyword evidence="1" id="KW-1133">Transmembrane helix</keyword>
<evidence type="ECO:0000256" key="1">
    <source>
        <dbReference type="SAM" id="Phobius"/>
    </source>
</evidence>
<evidence type="ECO:0000259" key="2">
    <source>
        <dbReference type="Pfam" id="PF18181"/>
    </source>
</evidence>
<feature type="transmembrane region" description="Helical" evidence="1">
    <location>
        <begin position="404"/>
        <end position="423"/>
    </location>
</feature>
<feature type="transmembrane region" description="Helical" evidence="1">
    <location>
        <begin position="521"/>
        <end position="546"/>
    </location>
</feature>
<feature type="domain" description="SMODS and SLOG-associating 2TM effector" evidence="2">
    <location>
        <begin position="492"/>
        <end position="611"/>
    </location>
</feature>
<sequence length="624" mass="67654">MIDQVVFAFTGTSGMGPVASSLDRGATLDWHEKLRQHTRLFGAAPAISFSHLEFPDGTAAVLRRAGKAGDAGRNLAHALVGSKEIIALVVPSMTRWEDGWLDTAPPSDQLPALSAALFGAPAESDVDDALVAPIASLARSRPSGTFSVIGVPDEQRLAVVWRLRELLPATTWTFSTYEKTDADKPNLPRLIFLSERPHDSVEPQPGRLRVDVTAETSHHLEEPITEEIPVQVAVAPVPVQRDLPNNAPVPIQRDLPGVLYGNGPVHQRLLQLAEIVESQDIESVHRQAPAWLPDLAVPPSLAAYAVEYLENKGFKDLDPPLARRWRAEQGVAHTSAAALEPEPARPPTDHALVDQVWQRHAHWSAAADAAKRKAVHYRRFTLIALIAGAVGAVLSAQLTTVAEWATGLTAGLTAAIVSAGTYVRQWREPAARQAWTSARHRSETLKSAACAYLAGAGTAEALRERMAEIGPHTVTRSPKRPPDITDAATFSASRVDGQIRYHEVAADRYERKLRLAEQAELAFGLISVVLSAVAALYGGVVVWAGVCTTIAGAITAHVSQSGYQLMIASYRRTASDLHRLQRSLPSRKDLAAQARFVVECERVLELQNADWHTQHASAQGKDQR</sequence>
<dbReference type="Pfam" id="PF14015">
    <property type="entry name" value="DUF4231"/>
    <property type="match status" value="1"/>
</dbReference>
<evidence type="ECO:0000313" key="3">
    <source>
        <dbReference type="EMBL" id="GGU79736.1"/>
    </source>
</evidence>
<dbReference type="Pfam" id="PF18181">
    <property type="entry name" value="SLATT_1"/>
    <property type="match status" value="1"/>
</dbReference>
<keyword evidence="1" id="KW-0812">Transmembrane</keyword>
<comment type="caution">
    <text evidence="3">The sequence shown here is derived from an EMBL/GenBank/DDBJ whole genome shotgun (WGS) entry which is preliminary data.</text>
</comment>
<reference evidence="4" key="1">
    <citation type="journal article" date="2019" name="Int. J. Syst. Evol. Microbiol.">
        <title>The Global Catalogue of Microorganisms (GCM) 10K type strain sequencing project: providing services to taxonomists for standard genome sequencing and annotation.</title>
        <authorList>
            <consortium name="The Broad Institute Genomics Platform"/>
            <consortium name="The Broad Institute Genome Sequencing Center for Infectious Disease"/>
            <person name="Wu L."/>
            <person name="Ma J."/>
        </authorList>
    </citation>
    <scope>NUCLEOTIDE SEQUENCE [LARGE SCALE GENOMIC DNA]</scope>
    <source>
        <strain evidence="4">JCM 3296</strain>
    </source>
</reference>